<protein>
    <submittedName>
        <fullName evidence="2">Uncharacterized protein</fullName>
    </submittedName>
</protein>
<keyword evidence="3" id="KW-1185">Reference proteome</keyword>
<sequence>MKGTEPIEDRIQHFANKYVAAMLKKDYRRCKATTKIDEPRMQFFDQFMRQDGFGGVEDAASDEKKTKPRKRPGTAFNKNPAKVNKPYRKQLGRWDYRDPTSSDIPFRTVARKVPGDDESEDTETSQRTVDDAMGAGRSEQSAAADNVDLVPQKETTEAVRKAMEAFASLSTQ</sequence>
<dbReference type="AlphaFoldDB" id="A0AAD4FBA4"/>
<evidence type="ECO:0000313" key="3">
    <source>
        <dbReference type="Proteomes" id="UP001199106"/>
    </source>
</evidence>
<evidence type="ECO:0000256" key="1">
    <source>
        <dbReference type="SAM" id="MobiDB-lite"/>
    </source>
</evidence>
<evidence type="ECO:0000313" key="2">
    <source>
        <dbReference type="EMBL" id="KAG9187239.1"/>
    </source>
</evidence>
<dbReference type="EMBL" id="JAANER010000007">
    <property type="protein sequence ID" value="KAG9187239.1"/>
    <property type="molecule type" value="Genomic_DNA"/>
</dbReference>
<feature type="region of interest" description="Disordered" evidence="1">
    <location>
        <begin position="54"/>
        <end position="148"/>
    </location>
</feature>
<reference evidence="2" key="1">
    <citation type="submission" date="2021-07" db="EMBL/GenBank/DDBJ databases">
        <title>Genome Resource of American Ginseng Black Spot Pathogen Alternaria panax.</title>
        <authorList>
            <person name="Qiu C."/>
            <person name="Wang W."/>
            <person name="Liu Z."/>
        </authorList>
    </citation>
    <scope>NUCLEOTIDE SEQUENCE</scope>
    <source>
        <strain evidence="2">BNCC115425</strain>
    </source>
</reference>
<organism evidence="2 3">
    <name type="scientific">Alternaria panax</name>
    <dbReference type="NCBI Taxonomy" id="48097"/>
    <lineage>
        <taxon>Eukaryota</taxon>
        <taxon>Fungi</taxon>
        <taxon>Dikarya</taxon>
        <taxon>Ascomycota</taxon>
        <taxon>Pezizomycotina</taxon>
        <taxon>Dothideomycetes</taxon>
        <taxon>Pleosporomycetidae</taxon>
        <taxon>Pleosporales</taxon>
        <taxon>Pleosporineae</taxon>
        <taxon>Pleosporaceae</taxon>
        <taxon>Alternaria</taxon>
        <taxon>Alternaria sect. Panax</taxon>
    </lineage>
</organism>
<dbReference type="Proteomes" id="UP001199106">
    <property type="component" value="Unassembled WGS sequence"/>
</dbReference>
<proteinExistence type="predicted"/>
<name>A0AAD4FBA4_9PLEO</name>
<accession>A0AAD4FBA4</accession>
<comment type="caution">
    <text evidence="2">The sequence shown here is derived from an EMBL/GenBank/DDBJ whole genome shotgun (WGS) entry which is preliminary data.</text>
</comment>
<gene>
    <name evidence="2" type="ORF">G6011_05110</name>
</gene>